<reference evidence="3 4" key="1">
    <citation type="submission" date="2019-01" db="EMBL/GenBank/DDBJ databases">
        <title>Chengkuizengella sp. nov., isolated from deep-sea sediment of East Pacific Ocean.</title>
        <authorList>
            <person name="Yang J."/>
            <person name="Lai Q."/>
            <person name="Shao Z."/>
        </authorList>
    </citation>
    <scope>NUCLEOTIDE SEQUENCE [LARGE SCALE GENOMIC DNA]</scope>
    <source>
        <strain evidence="3 4">YPA3-1-1</strain>
    </source>
</reference>
<name>A0A6N9Q899_9BACL</name>
<dbReference type="AlphaFoldDB" id="A0A6N9Q899"/>
<dbReference type="CDD" id="cd00158">
    <property type="entry name" value="RHOD"/>
    <property type="match status" value="1"/>
</dbReference>
<keyword evidence="4" id="KW-1185">Reference proteome</keyword>
<feature type="transmembrane region" description="Helical" evidence="1">
    <location>
        <begin position="7"/>
        <end position="26"/>
    </location>
</feature>
<dbReference type="Proteomes" id="UP000448943">
    <property type="component" value="Unassembled WGS sequence"/>
</dbReference>
<dbReference type="PANTHER" id="PTHR43031">
    <property type="entry name" value="FAD-DEPENDENT OXIDOREDUCTASE"/>
    <property type="match status" value="1"/>
</dbReference>
<gene>
    <name evidence="3" type="ORF">ERL59_17985</name>
</gene>
<keyword evidence="1" id="KW-0472">Membrane</keyword>
<sequence>MNKKVQIFSIVIGLIILLLGVPLGLYSSTYNDQTATWEQKNQQQLINELNDPNIVIVDLREESLYKQGHIPNAINIPFTEITERYVELNKDKKIVFVCHTGSMGEDSSQFLINNGYMNVSNLTGGMAKWSGPIS</sequence>
<evidence type="ECO:0000313" key="4">
    <source>
        <dbReference type="Proteomes" id="UP000448943"/>
    </source>
</evidence>
<dbReference type="OrthoDB" id="9800872at2"/>
<dbReference type="EMBL" id="SIJB01000043">
    <property type="protein sequence ID" value="NBI30844.1"/>
    <property type="molecule type" value="Genomic_DNA"/>
</dbReference>
<dbReference type="SUPFAM" id="SSF52821">
    <property type="entry name" value="Rhodanese/Cell cycle control phosphatase"/>
    <property type="match status" value="1"/>
</dbReference>
<dbReference type="PROSITE" id="PS50206">
    <property type="entry name" value="RHODANESE_3"/>
    <property type="match status" value="1"/>
</dbReference>
<keyword evidence="1" id="KW-1133">Transmembrane helix</keyword>
<feature type="domain" description="Rhodanese" evidence="2">
    <location>
        <begin position="50"/>
        <end position="134"/>
    </location>
</feature>
<evidence type="ECO:0000256" key="1">
    <source>
        <dbReference type="SAM" id="Phobius"/>
    </source>
</evidence>
<dbReference type="Pfam" id="PF00581">
    <property type="entry name" value="Rhodanese"/>
    <property type="match status" value="1"/>
</dbReference>
<organism evidence="3 4">
    <name type="scientific">Chengkuizengella marina</name>
    <dbReference type="NCBI Taxonomy" id="2507566"/>
    <lineage>
        <taxon>Bacteria</taxon>
        <taxon>Bacillati</taxon>
        <taxon>Bacillota</taxon>
        <taxon>Bacilli</taxon>
        <taxon>Bacillales</taxon>
        <taxon>Paenibacillaceae</taxon>
        <taxon>Chengkuizengella</taxon>
    </lineage>
</organism>
<evidence type="ECO:0000313" key="3">
    <source>
        <dbReference type="EMBL" id="NBI30844.1"/>
    </source>
</evidence>
<protein>
    <submittedName>
        <fullName evidence="3">Rhodanese-like domain-containing protein</fullName>
    </submittedName>
</protein>
<proteinExistence type="predicted"/>
<dbReference type="Gene3D" id="3.40.250.10">
    <property type="entry name" value="Rhodanese-like domain"/>
    <property type="match status" value="1"/>
</dbReference>
<dbReference type="InterPro" id="IPR036873">
    <property type="entry name" value="Rhodanese-like_dom_sf"/>
</dbReference>
<evidence type="ECO:0000259" key="2">
    <source>
        <dbReference type="PROSITE" id="PS50206"/>
    </source>
</evidence>
<accession>A0A6N9Q899</accession>
<keyword evidence="1" id="KW-0812">Transmembrane</keyword>
<dbReference type="PANTHER" id="PTHR43031:SF1">
    <property type="entry name" value="PYRIDINE NUCLEOTIDE-DISULPHIDE OXIDOREDUCTASE"/>
    <property type="match status" value="1"/>
</dbReference>
<dbReference type="InterPro" id="IPR050229">
    <property type="entry name" value="GlpE_sulfurtransferase"/>
</dbReference>
<comment type="caution">
    <text evidence="3">The sequence shown here is derived from an EMBL/GenBank/DDBJ whole genome shotgun (WGS) entry which is preliminary data.</text>
</comment>
<dbReference type="InterPro" id="IPR001763">
    <property type="entry name" value="Rhodanese-like_dom"/>
</dbReference>
<dbReference type="SMART" id="SM00450">
    <property type="entry name" value="RHOD"/>
    <property type="match status" value="1"/>
</dbReference>
<dbReference type="RefSeq" id="WP_160647655.1">
    <property type="nucleotide sequence ID" value="NZ_SIJB01000043.1"/>
</dbReference>